<reference evidence="1 2" key="1">
    <citation type="submission" date="2019-03" db="EMBL/GenBank/DDBJ databases">
        <title>Genomic Encyclopedia of Type Strains, Phase IV (KMG-IV): sequencing the most valuable type-strain genomes for metagenomic binning, comparative biology and taxonomic classification.</title>
        <authorList>
            <person name="Goeker M."/>
        </authorList>
    </citation>
    <scope>NUCLEOTIDE SEQUENCE [LARGE SCALE GENOMIC DNA]</scope>
    <source>
        <strain evidence="1 2">DSM 102940</strain>
    </source>
</reference>
<dbReference type="InterPro" id="IPR018901">
    <property type="entry name" value="Spore_coat_CotE"/>
</dbReference>
<organism evidence="1 2">
    <name type="scientific">Marinisporobacter balticus</name>
    <dbReference type="NCBI Taxonomy" id="2018667"/>
    <lineage>
        <taxon>Bacteria</taxon>
        <taxon>Bacillati</taxon>
        <taxon>Bacillota</taxon>
        <taxon>Clostridia</taxon>
        <taxon>Peptostreptococcales</taxon>
        <taxon>Thermotaleaceae</taxon>
        <taxon>Marinisporobacter</taxon>
    </lineage>
</organism>
<keyword evidence="1" id="KW-0946">Virion</keyword>
<gene>
    <name evidence="1" type="ORF">EV214_12314</name>
</gene>
<keyword evidence="1" id="KW-0167">Capsid protein</keyword>
<sequence length="196" mass="22225">MKHKNSKYDYKSNMRTIITNAICGKATHTCQTTVYINAEDNVAPDKVLGCTITNAEIQGSKFEQFSNNNINIRINGEFEVHVWYEGNGDTNVSKSFSKFSEVIPVESLEGENYYEENYFDKRILAWINKTPVSQGTMIVNKSGLPTIAIQVEYELGVEVIGEARVNILSYSIDQQEKEKDIIFDSILDDDNEDDVD</sequence>
<name>A0A4R2KK80_9FIRM</name>
<protein>
    <submittedName>
        <fullName evidence="1">Spore coat protein E</fullName>
    </submittedName>
</protein>
<evidence type="ECO:0000313" key="2">
    <source>
        <dbReference type="Proteomes" id="UP000294919"/>
    </source>
</evidence>
<evidence type="ECO:0000313" key="1">
    <source>
        <dbReference type="EMBL" id="TCO71026.1"/>
    </source>
</evidence>
<keyword evidence="2" id="KW-1185">Reference proteome</keyword>
<dbReference type="AlphaFoldDB" id="A0A4R2KK80"/>
<accession>A0A4R2KK80</accession>
<dbReference type="RefSeq" id="WP_165916375.1">
    <property type="nucleotide sequence ID" value="NZ_SLWV01000023.1"/>
</dbReference>
<comment type="caution">
    <text evidence="1">The sequence shown here is derived from an EMBL/GenBank/DDBJ whole genome shotgun (WGS) entry which is preliminary data.</text>
</comment>
<dbReference type="EMBL" id="SLWV01000023">
    <property type="protein sequence ID" value="TCO71026.1"/>
    <property type="molecule type" value="Genomic_DNA"/>
</dbReference>
<dbReference type="Proteomes" id="UP000294919">
    <property type="component" value="Unassembled WGS sequence"/>
</dbReference>
<dbReference type="Pfam" id="PF10628">
    <property type="entry name" value="CotE"/>
    <property type="match status" value="1"/>
</dbReference>
<proteinExistence type="predicted"/>